<evidence type="ECO:0000313" key="3">
    <source>
        <dbReference type="Proteomes" id="UP000672009"/>
    </source>
</evidence>
<accession>A0A975FBD3</accession>
<evidence type="ECO:0000256" key="1">
    <source>
        <dbReference type="SAM" id="SignalP"/>
    </source>
</evidence>
<dbReference type="NCBIfam" id="TIGR02001">
    <property type="entry name" value="gcw_chp"/>
    <property type="match status" value="1"/>
</dbReference>
<dbReference type="InterPro" id="IPR010239">
    <property type="entry name" value="CHP02001"/>
</dbReference>
<dbReference type="RefSeq" id="WP_210219372.1">
    <property type="nucleotide sequence ID" value="NZ_CP072793.1"/>
</dbReference>
<name>A0A975FBD3_9GAMM</name>
<gene>
    <name evidence="2" type="ORF">J9260_01880</name>
</gene>
<dbReference type="KEGG" id="tun:J9260_01880"/>
<dbReference type="Pfam" id="PF09694">
    <property type="entry name" value="Gcw_chp"/>
    <property type="match status" value="1"/>
</dbReference>
<reference evidence="2" key="1">
    <citation type="submission" date="2021-04" db="EMBL/GenBank/DDBJ databases">
        <title>Genomics, taxonomy and metabolism of representatives of sulfur bacteria of the genus Thiothrix: Thiothrix fructosivorans QT, Thiothrix unzii A1T and three new species, Thiothrix subterranea sp. nov., Thiothrix litoralis sp. nov. and 'Candidatus Thiothrix anitrata' sp. nov.</title>
        <authorList>
            <person name="Ravin N.V."/>
            <person name="Smolyakov D."/>
            <person name="Rudenko T.S."/>
            <person name="Mardanov A.V."/>
            <person name="Beletsky A.V."/>
            <person name="Markov N.D."/>
            <person name="Fomenkov A.I."/>
            <person name="Roberts R.J."/>
            <person name="Karnachuk O.V."/>
            <person name="Novikov A."/>
            <person name="Grabovich M.Y."/>
        </authorList>
    </citation>
    <scope>NUCLEOTIDE SEQUENCE</scope>
    <source>
        <strain evidence="2">A1</strain>
    </source>
</reference>
<evidence type="ECO:0000313" key="2">
    <source>
        <dbReference type="EMBL" id="QTR53865.1"/>
    </source>
</evidence>
<proteinExistence type="predicted"/>
<sequence length="227" mass="23760">MKNGVLLTATLLGSLLISAQAVAGASANIGATSNYIWRGLTQSQDRGAFSGGLDYEAENGLYVGTWASGLGGHGLGEEVDVYAGYAKELPNGFAYDVAATTYQYPTATAGNAHFEEVSLKGSYGIAEAGVAYTVSSKDDTTAEFSKGDKYYHIGVNKELANGFSVGGTVGKYDFDDAAGDDYTHTQIALTKSFKKAGDFVLAADKPSGRVGVTDTKVSLSWTKSFDF</sequence>
<dbReference type="Proteomes" id="UP000672009">
    <property type="component" value="Chromosome"/>
</dbReference>
<keyword evidence="3" id="KW-1185">Reference proteome</keyword>
<feature type="signal peptide" evidence="1">
    <location>
        <begin position="1"/>
        <end position="23"/>
    </location>
</feature>
<organism evidence="2 3">
    <name type="scientific">Thiothrix unzii</name>
    <dbReference type="NCBI Taxonomy" id="111769"/>
    <lineage>
        <taxon>Bacteria</taxon>
        <taxon>Pseudomonadati</taxon>
        <taxon>Pseudomonadota</taxon>
        <taxon>Gammaproteobacteria</taxon>
        <taxon>Thiotrichales</taxon>
        <taxon>Thiotrichaceae</taxon>
        <taxon>Thiothrix</taxon>
    </lineage>
</organism>
<feature type="chain" id="PRO_5037309594" evidence="1">
    <location>
        <begin position="24"/>
        <end position="227"/>
    </location>
</feature>
<dbReference type="AlphaFoldDB" id="A0A975FBD3"/>
<protein>
    <submittedName>
        <fullName evidence="2">TorF family putative porin</fullName>
    </submittedName>
</protein>
<keyword evidence="1" id="KW-0732">Signal</keyword>
<dbReference type="EMBL" id="CP072793">
    <property type="protein sequence ID" value="QTR53865.1"/>
    <property type="molecule type" value="Genomic_DNA"/>
</dbReference>